<reference evidence="9 10" key="1">
    <citation type="submission" date="2019-05" db="EMBL/GenBank/DDBJ databases">
        <title>Genomes sequences of two Nocardia cyriacigeorgica environmental isolates, type strains Nocardia asteroides ATCC 19247 and Nocardia cyriacigeorgica DSM 44484.</title>
        <authorList>
            <person name="Vautrin F."/>
            <person name="Bergeron E."/>
            <person name="Dubost A."/>
            <person name="Abrouk D."/>
            <person name="Rodriguez Nava V."/>
            <person name="Pujic P."/>
        </authorList>
    </citation>
    <scope>NUCLEOTIDE SEQUENCE [LARGE SCALE GENOMIC DNA]</scope>
    <source>
        <strain evidence="9 10">EML 1456</strain>
    </source>
</reference>
<feature type="region of interest" description="Disordered" evidence="6">
    <location>
        <begin position="296"/>
        <end position="358"/>
    </location>
</feature>
<dbReference type="RefSeq" id="WP_138455254.1">
    <property type="nucleotide sequence ID" value="NZ_VBUU01000003.1"/>
</dbReference>
<feature type="coiled-coil region" evidence="5">
    <location>
        <begin position="86"/>
        <end position="130"/>
    </location>
</feature>
<dbReference type="InterPro" id="IPR038765">
    <property type="entry name" value="Papain-like_cys_pep_sf"/>
</dbReference>
<dbReference type="GO" id="GO:0008234">
    <property type="term" value="F:cysteine-type peptidase activity"/>
    <property type="evidence" value="ECO:0007669"/>
    <property type="project" value="UniProtKB-KW"/>
</dbReference>
<feature type="signal peptide" evidence="7">
    <location>
        <begin position="1"/>
        <end position="34"/>
    </location>
</feature>
<dbReference type="EMBL" id="VBUU01000003">
    <property type="protein sequence ID" value="TLG15592.1"/>
    <property type="molecule type" value="Genomic_DNA"/>
</dbReference>
<protein>
    <submittedName>
        <fullName evidence="9">NlpC/P60 family protein</fullName>
    </submittedName>
</protein>
<evidence type="ECO:0000256" key="5">
    <source>
        <dbReference type="SAM" id="Coils"/>
    </source>
</evidence>
<feature type="compositionally biased region" description="Acidic residues" evidence="6">
    <location>
        <begin position="328"/>
        <end position="354"/>
    </location>
</feature>
<feature type="domain" description="NlpC/P60" evidence="8">
    <location>
        <begin position="361"/>
        <end position="501"/>
    </location>
</feature>
<keyword evidence="7" id="KW-0732">Signal</keyword>
<dbReference type="InterPro" id="IPR006311">
    <property type="entry name" value="TAT_signal"/>
</dbReference>
<proteinExistence type="inferred from homology"/>
<accession>A0A5R8PIA2</accession>
<keyword evidence="2" id="KW-0645">Protease</keyword>
<evidence type="ECO:0000256" key="3">
    <source>
        <dbReference type="ARBA" id="ARBA00022801"/>
    </source>
</evidence>
<evidence type="ECO:0000256" key="2">
    <source>
        <dbReference type="ARBA" id="ARBA00022670"/>
    </source>
</evidence>
<dbReference type="PANTHER" id="PTHR47359">
    <property type="entry name" value="PEPTIDOGLYCAN DL-ENDOPEPTIDASE CWLO"/>
    <property type="match status" value="1"/>
</dbReference>
<dbReference type="Proteomes" id="UP000308349">
    <property type="component" value="Unassembled WGS sequence"/>
</dbReference>
<dbReference type="SUPFAM" id="SSF54001">
    <property type="entry name" value="Cysteine proteinases"/>
    <property type="match status" value="1"/>
</dbReference>
<dbReference type="PANTHER" id="PTHR47359:SF3">
    <property type="entry name" value="NLP_P60 DOMAIN-CONTAINING PROTEIN-RELATED"/>
    <property type="match status" value="1"/>
</dbReference>
<gene>
    <name evidence="9" type="ORF">FEK35_05415</name>
</gene>
<feature type="chain" id="PRO_5024456223" evidence="7">
    <location>
        <begin position="35"/>
        <end position="501"/>
    </location>
</feature>
<dbReference type="GO" id="GO:0006508">
    <property type="term" value="P:proteolysis"/>
    <property type="evidence" value="ECO:0007669"/>
    <property type="project" value="UniProtKB-KW"/>
</dbReference>
<evidence type="ECO:0000256" key="6">
    <source>
        <dbReference type="SAM" id="MobiDB-lite"/>
    </source>
</evidence>
<dbReference type="Gene3D" id="6.10.250.3150">
    <property type="match status" value="1"/>
</dbReference>
<evidence type="ECO:0000313" key="9">
    <source>
        <dbReference type="EMBL" id="TLG15592.1"/>
    </source>
</evidence>
<dbReference type="PROSITE" id="PS51935">
    <property type="entry name" value="NLPC_P60"/>
    <property type="match status" value="1"/>
</dbReference>
<comment type="similarity">
    <text evidence="1">Belongs to the peptidase C40 family.</text>
</comment>
<keyword evidence="5" id="KW-0175">Coiled coil</keyword>
<name>A0A5R8PIA2_9NOCA</name>
<evidence type="ECO:0000256" key="1">
    <source>
        <dbReference type="ARBA" id="ARBA00007074"/>
    </source>
</evidence>
<dbReference type="InterPro" id="IPR051794">
    <property type="entry name" value="PG_Endopeptidase_C40"/>
</dbReference>
<dbReference type="PROSITE" id="PS51318">
    <property type="entry name" value="TAT"/>
    <property type="match status" value="1"/>
</dbReference>
<dbReference type="OrthoDB" id="4771638at2"/>
<organism evidence="9 10">
    <name type="scientific">Nocardia cyriacigeorgica</name>
    <dbReference type="NCBI Taxonomy" id="135487"/>
    <lineage>
        <taxon>Bacteria</taxon>
        <taxon>Bacillati</taxon>
        <taxon>Actinomycetota</taxon>
        <taxon>Actinomycetes</taxon>
        <taxon>Mycobacteriales</taxon>
        <taxon>Nocardiaceae</taxon>
        <taxon>Nocardia</taxon>
    </lineage>
</organism>
<feature type="coiled-coil region" evidence="5">
    <location>
        <begin position="205"/>
        <end position="260"/>
    </location>
</feature>
<evidence type="ECO:0000313" key="10">
    <source>
        <dbReference type="Proteomes" id="UP000308349"/>
    </source>
</evidence>
<evidence type="ECO:0000256" key="4">
    <source>
        <dbReference type="ARBA" id="ARBA00022807"/>
    </source>
</evidence>
<dbReference type="AlphaFoldDB" id="A0A5R8PIA2"/>
<keyword evidence="3" id="KW-0378">Hydrolase</keyword>
<feature type="compositionally biased region" description="Basic and acidic residues" evidence="6">
    <location>
        <begin position="310"/>
        <end position="327"/>
    </location>
</feature>
<sequence length="501" mass="52688">MRNMRGPSRRRPLSIALGLLVAAAIVVTGAPSTAVPPPPPNPSDGELADAGARVDAGIGQVGVLINHVAAVDEQVRQLDDAVALRREQVNKALVDLQNARDAADAAADLVAATQRELADAGTRVDQARTNFDEFATQAYTRPGTGTMMTYLSAADPDAALDRAQIIGLVTKNQQQVMDGLRRAQIDQGNKNASARQAKTAADAAAADAEQKKTAAEAAVSAATAELNQQTAVRDDLLRQRADAQARLDAARMNVTGLQNQRDAYQAWDQQRRAEEAAVLAAAAAAAARAAADQAAKDRAAQLGAGKRPHTQLEDSPRTSKPTPRSDRDEDDSESGSESEGSESESEGSESEDSDVPSVTGSEAIEIVVDRAMSQLGVTYAWGGGDEDGPTLGIRDGGVADSHGDYNKVGFDCSGLMIYAFAGIGVSLPHYSGYQYNAGTRVPVDERERGDMLFWGPNGSQHVALYLGDGKMIEAPQSGDVVKVSPVRESGIMPYAVRIVTS</sequence>
<dbReference type="InterPro" id="IPR000064">
    <property type="entry name" value="NLP_P60_dom"/>
</dbReference>
<keyword evidence="4" id="KW-0788">Thiol protease</keyword>
<comment type="caution">
    <text evidence="9">The sequence shown here is derived from an EMBL/GenBank/DDBJ whole genome shotgun (WGS) entry which is preliminary data.</text>
</comment>
<dbReference type="Pfam" id="PF00877">
    <property type="entry name" value="NLPC_P60"/>
    <property type="match status" value="1"/>
</dbReference>
<evidence type="ECO:0000259" key="8">
    <source>
        <dbReference type="PROSITE" id="PS51935"/>
    </source>
</evidence>
<evidence type="ECO:0000256" key="7">
    <source>
        <dbReference type="SAM" id="SignalP"/>
    </source>
</evidence>
<dbReference type="Gene3D" id="3.90.1720.10">
    <property type="entry name" value="endopeptidase domain like (from Nostoc punctiforme)"/>
    <property type="match status" value="1"/>
</dbReference>